<dbReference type="GeneID" id="27329220"/>
<dbReference type="GO" id="GO:0000981">
    <property type="term" value="F:DNA-binding transcription factor activity, RNA polymerase II-specific"/>
    <property type="evidence" value="ECO:0007669"/>
    <property type="project" value="InterPro"/>
</dbReference>
<sequence length="183" mass="20651">MASSGPSNRNTSRVSASEDDASAVHTQPDPTELDLAESPPADDGPPEPPQSARSRARSSQACVMCQQKKIRCTGTQPCENCQRRRWSCRFNADGDGRRKTTNHRIVQELNDAKEQVSRHRQMISGIFAIVRVGEPEIIREFFDEVRQTEKVNDVANFVRAKVDDDERLREAFQRVDWGPDAQL</sequence>
<keyword evidence="1" id="KW-0805">Transcription regulation</keyword>
<keyword evidence="4" id="KW-0539">Nucleus</keyword>
<evidence type="ECO:0000256" key="4">
    <source>
        <dbReference type="ARBA" id="ARBA00023242"/>
    </source>
</evidence>
<dbReference type="VEuPathDB" id="FungiDB:PV08_02137"/>
<evidence type="ECO:0000256" key="1">
    <source>
        <dbReference type="ARBA" id="ARBA00023015"/>
    </source>
</evidence>
<dbReference type="Gene3D" id="4.10.240.10">
    <property type="entry name" value="Zn(2)-C6 fungal-type DNA-binding domain"/>
    <property type="match status" value="1"/>
</dbReference>
<dbReference type="InterPro" id="IPR001138">
    <property type="entry name" value="Zn2Cys6_DnaBD"/>
</dbReference>
<proteinExistence type="predicted"/>
<dbReference type="InterPro" id="IPR036864">
    <property type="entry name" value="Zn2-C6_fun-type_DNA-bd_sf"/>
</dbReference>
<dbReference type="SUPFAM" id="SSF57701">
    <property type="entry name" value="Zn2/Cys6 DNA-binding domain"/>
    <property type="match status" value="1"/>
</dbReference>
<feature type="region of interest" description="Disordered" evidence="5">
    <location>
        <begin position="1"/>
        <end position="58"/>
    </location>
</feature>
<dbReference type="HOGENOM" id="CLU_124535_0_0_1"/>
<organism evidence="7 8">
    <name type="scientific">Exophiala spinifera</name>
    <dbReference type="NCBI Taxonomy" id="91928"/>
    <lineage>
        <taxon>Eukaryota</taxon>
        <taxon>Fungi</taxon>
        <taxon>Dikarya</taxon>
        <taxon>Ascomycota</taxon>
        <taxon>Pezizomycotina</taxon>
        <taxon>Eurotiomycetes</taxon>
        <taxon>Chaetothyriomycetidae</taxon>
        <taxon>Chaetothyriales</taxon>
        <taxon>Herpotrichiellaceae</taxon>
        <taxon>Exophiala</taxon>
    </lineage>
</organism>
<dbReference type="Pfam" id="PF00172">
    <property type="entry name" value="Zn_clus"/>
    <property type="match status" value="1"/>
</dbReference>
<keyword evidence="2" id="KW-0238">DNA-binding</keyword>
<dbReference type="SMART" id="SM00066">
    <property type="entry name" value="GAL4"/>
    <property type="match status" value="1"/>
</dbReference>
<dbReference type="CDD" id="cd00067">
    <property type="entry name" value="GAL4"/>
    <property type="match status" value="1"/>
</dbReference>
<feature type="compositionally biased region" description="Polar residues" evidence="5">
    <location>
        <begin position="1"/>
        <end position="15"/>
    </location>
</feature>
<evidence type="ECO:0000256" key="2">
    <source>
        <dbReference type="ARBA" id="ARBA00023125"/>
    </source>
</evidence>
<protein>
    <recommendedName>
        <fullName evidence="6">Zn(2)-C6 fungal-type domain-containing protein</fullName>
    </recommendedName>
</protein>
<keyword evidence="8" id="KW-1185">Reference proteome</keyword>
<dbReference type="GO" id="GO:0008270">
    <property type="term" value="F:zinc ion binding"/>
    <property type="evidence" value="ECO:0007669"/>
    <property type="project" value="InterPro"/>
</dbReference>
<dbReference type="EMBL" id="KN847492">
    <property type="protein sequence ID" value="KIW21557.1"/>
    <property type="molecule type" value="Genomic_DNA"/>
</dbReference>
<name>A0A0D2A9Y9_9EURO</name>
<dbReference type="PANTHER" id="PTHR47256:SF1">
    <property type="entry name" value="ZN(II)2CYS6 TRANSCRIPTION FACTOR (EUROFUNG)"/>
    <property type="match status" value="1"/>
</dbReference>
<evidence type="ECO:0000313" key="8">
    <source>
        <dbReference type="Proteomes" id="UP000053328"/>
    </source>
</evidence>
<dbReference type="RefSeq" id="XP_016241773.1">
    <property type="nucleotide sequence ID" value="XM_016376497.1"/>
</dbReference>
<accession>A0A0D2A9Y9</accession>
<reference evidence="7 8" key="1">
    <citation type="submission" date="2015-01" db="EMBL/GenBank/DDBJ databases">
        <title>The Genome Sequence of Exophiala spinifera CBS89968.</title>
        <authorList>
            <consortium name="The Broad Institute Genomics Platform"/>
            <person name="Cuomo C."/>
            <person name="de Hoog S."/>
            <person name="Gorbushina A."/>
            <person name="Stielow B."/>
            <person name="Teixiera M."/>
            <person name="Abouelleil A."/>
            <person name="Chapman S.B."/>
            <person name="Priest M."/>
            <person name="Young S.K."/>
            <person name="Wortman J."/>
            <person name="Nusbaum C."/>
            <person name="Birren B."/>
        </authorList>
    </citation>
    <scope>NUCLEOTIDE SEQUENCE [LARGE SCALE GENOMIC DNA]</scope>
    <source>
        <strain evidence="7 8">CBS 89968</strain>
    </source>
</reference>
<evidence type="ECO:0000313" key="7">
    <source>
        <dbReference type="EMBL" id="KIW21557.1"/>
    </source>
</evidence>
<dbReference type="InterPro" id="IPR053187">
    <property type="entry name" value="Notoamide_regulator"/>
</dbReference>
<dbReference type="PROSITE" id="PS50048">
    <property type="entry name" value="ZN2_CY6_FUNGAL_2"/>
    <property type="match status" value="1"/>
</dbReference>
<dbReference type="OrthoDB" id="4356994at2759"/>
<evidence type="ECO:0000259" key="6">
    <source>
        <dbReference type="PROSITE" id="PS50048"/>
    </source>
</evidence>
<dbReference type="Proteomes" id="UP000053328">
    <property type="component" value="Unassembled WGS sequence"/>
</dbReference>
<dbReference type="STRING" id="91928.A0A0D2A9Y9"/>
<feature type="domain" description="Zn(2)-C6 fungal-type" evidence="6">
    <location>
        <begin position="61"/>
        <end position="90"/>
    </location>
</feature>
<dbReference type="GO" id="GO:0003677">
    <property type="term" value="F:DNA binding"/>
    <property type="evidence" value="ECO:0007669"/>
    <property type="project" value="UniProtKB-KW"/>
</dbReference>
<evidence type="ECO:0000256" key="3">
    <source>
        <dbReference type="ARBA" id="ARBA00023163"/>
    </source>
</evidence>
<dbReference type="PANTHER" id="PTHR47256">
    <property type="entry name" value="ZN(II)2CYS6 TRANSCRIPTION FACTOR (EUROFUNG)-RELATED"/>
    <property type="match status" value="1"/>
</dbReference>
<evidence type="ECO:0000256" key="5">
    <source>
        <dbReference type="SAM" id="MobiDB-lite"/>
    </source>
</evidence>
<gene>
    <name evidence="7" type="ORF">PV08_02137</name>
</gene>
<dbReference type="AlphaFoldDB" id="A0A0D2A9Y9"/>
<keyword evidence="3" id="KW-0804">Transcription</keyword>